<reference evidence="2" key="1">
    <citation type="submission" date="2021-06" db="EMBL/GenBank/DDBJ databases">
        <authorList>
            <person name="Kallberg Y."/>
            <person name="Tangrot J."/>
            <person name="Rosling A."/>
        </authorList>
    </citation>
    <scope>NUCLEOTIDE SEQUENCE</scope>
    <source>
        <strain evidence="2">CL551</strain>
    </source>
</reference>
<evidence type="ECO:0000313" key="3">
    <source>
        <dbReference type="Proteomes" id="UP000789342"/>
    </source>
</evidence>
<dbReference type="EMBL" id="CAJVPV010020636">
    <property type="protein sequence ID" value="CAG8715319.1"/>
    <property type="molecule type" value="Genomic_DNA"/>
</dbReference>
<accession>A0A9N9I0L6</accession>
<protein>
    <submittedName>
        <fullName evidence="2">6234_t:CDS:1</fullName>
    </submittedName>
</protein>
<dbReference type="Proteomes" id="UP000789342">
    <property type="component" value="Unassembled WGS sequence"/>
</dbReference>
<gene>
    <name evidence="2" type="ORF">AMORRO_LOCUS12963</name>
</gene>
<evidence type="ECO:0000256" key="1">
    <source>
        <dbReference type="SAM" id="MobiDB-lite"/>
    </source>
</evidence>
<proteinExistence type="predicted"/>
<feature type="non-terminal residue" evidence="2">
    <location>
        <position position="270"/>
    </location>
</feature>
<feature type="compositionally biased region" description="Basic and acidic residues" evidence="1">
    <location>
        <begin position="147"/>
        <end position="165"/>
    </location>
</feature>
<organism evidence="2 3">
    <name type="scientific">Acaulospora morrowiae</name>
    <dbReference type="NCBI Taxonomy" id="94023"/>
    <lineage>
        <taxon>Eukaryota</taxon>
        <taxon>Fungi</taxon>
        <taxon>Fungi incertae sedis</taxon>
        <taxon>Mucoromycota</taxon>
        <taxon>Glomeromycotina</taxon>
        <taxon>Glomeromycetes</taxon>
        <taxon>Diversisporales</taxon>
        <taxon>Acaulosporaceae</taxon>
        <taxon>Acaulospora</taxon>
    </lineage>
</organism>
<evidence type="ECO:0000313" key="2">
    <source>
        <dbReference type="EMBL" id="CAG8715319.1"/>
    </source>
</evidence>
<feature type="compositionally biased region" description="Basic and acidic residues" evidence="1">
    <location>
        <begin position="7"/>
        <end position="56"/>
    </location>
</feature>
<dbReference type="AlphaFoldDB" id="A0A9N9I0L6"/>
<sequence length="270" mass="30973">SDATLDEEMKKVSLIEGNKENKKVRSDNEEKYTKRKELLKSPDKGSKKMKKESKEIYSEEYGDPVERLLTLVGINQCMQERKRRCNPLGFNAPKLNDMNMVYESQPDDVYLPTREKREAIKRNNNEGSNVQLNDAITYVPPRKKLPKPPDESSRVRKEQKKREKGVLEKVKADERNGYITDALLDKSNLFTLSQHAALNISISEDIITSIEESTTMTSIKKSQPDDANNTYLPPKLHDEDTDQRATKDIDDSKRAEEKKGCITNELVIKP</sequence>
<feature type="region of interest" description="Disordered" evidence="1">
    <location>
        <begin position="217"/>
        <end position="257"/>
    </location>
</feature>
<name>A0A9N9I0L6_9GLOM</name>
<feature type="compositionally biased region" description="Basic and acidic residues" evidence="1">
    <location>
        <begin position="235"/>
        <end position="257"/>
    </location>
</feature>
<keyword evidence="3" id="KW-1185">Reference proteome</keyword>
<feature type="region of interest" description="Disordered" evidence="1">
    <location>
        <begin position="1"/>
        <end position="56"/>
    </location>
</feature>
<feature type="non-terminal residue" evidence="2">
    <location>
        <position position="1"/>
    </location>
</feature>
<comment type="caution">
    <text evidence="2">The sequence shown here is derived from an EMBL/GenBank/DDBJ whole genome shotgun (WGS) entry which is preliminary data.</text>
</comment>
<feature type="region of interest" description="Disordered" evidence="1">
    <location>
        <begin position="140"/>
        <end position="165"/>
    </location>
</feature>